<reference evidence="3 4" key="1">
    <citation type="submission" date="2019-08" db="EMBL/GenBank/DDBJ databases">
        <title>Archangium and Cystobacter genomes.</title>
        <authorList>
            <person name="Chen I.-C.K."/>
            <person name="Wielgoss S."/>
        </authorList>
    </citation>
    <scope>NUCLEOTIDE SEQUENCE [LARGE SCALE GENOMIC DNA]</scope>
    <source>
        <strain evidence="3 4">Cbm 6</strain>
    </source>
</reference>
<dbReference type="RefSeq" id="WP_395803659.1">
    <property type="nucleotide sequence ID" value="NZ_CP043494.1"/>
</dbReference>
<evidence type="ECO:0008006" key="5">
    <source>
        <dbReference type="Google" id="ProtNLM"/>
    </source>
</evidence>
<protein>
    <recommendedName>
        <fullName evidence="5">Protein kinase</fullName>
    </recommendedName>
</protein>
<keyword evidence="4" id="KW-1185">Reference proteome</keyword>
<keyword evidence="2" id="KW-0472">Membrane</keyword>
<feature type="region of interest" description="Disordered" evidence="1">
    <location>
        <begin position="1"/>
        <end position="33"/>
    </location>
</feature>
<evidence type="ECO:0000256" key="1">
    <source>
        <dbReference type="SAM" id="MobiDB-lite"/>
    </source>
</evidence>
<organism evidence="3 4">
    <name type="scientific">Archangium minus</name>
    <dbReference type="NCBI Taxonomy" id="83450"/>
    <lineage>
        <taxon>Bacteria</taxon>
        <taxon>Pseudomonadati</taxon>
        <taxon>Myxococcota</taxon>
        <taxon>Myxococcia</taxon>
        <taxon>Myxococcales</taxon>
        <taxon>Cystobacterineae</taxon>
        <taxon>Archangiaceae</taxon>
        <taxon>Archangium</taxon>
    </lineage>
</organism>
<dbReference type="Proteomes" id="UP001611383">
    <property type="component" value="Chromosome"/>
</dbReference>
<evidence type="ECO:0000313" key="4">
    <source>
        <dbReference type="Proteomes" id="UP001611383"/>
    </source>
</evidence>
<feature type="region of interest" description="Disordered" evidence="1">
    <location>
        <begin position="154"/>
        <end position="183"/>
    </location>
</feature>
<gene>
    <name evidence="3" type="ORF">F0U60_27120</name>
</gene>
<keyword evidence="2" id="KW-0812">Transmembrane</keyword>
<evidence type="ECO:0000256" key="2">
    <source>
        <dbReference type="SAM" id="Phobius"/>
    </source>
</evidence>
<feature type="transmembrane region" description="Helical" evidence="2">
    <location>
        <begin position="125"/>
        <end position="146"/>
    </location>
</feature>
<name>A0ABY9WW66_9BACT</name>
<accession>A0ABY9WW66</accession>
<feature type="compositionally biased region" description="Polar residues" evidence="1">
    <location>
        <begin position="162"/>
        <end position="177"/>
    </location>
</feature>
<keyword evidence="2" id="KW-1133">Transmembrane helix</keyword>
<proteinExistence type="predicted"/>
<evidence type="ECO:0000313" key="3">
    <source>
        <dbReference type="EMBL" id="WNG47389.1"/>
    </source>
</evidence>
<sequence>MDEKKTDASSEEELEQLGPYLLEEQVPQSDNKQGELYLATHESSGATALVLKPSEEDKAPLKDWRVLISSSDAARYVAMQVEQTPWSVSPEKQSVESLVFTFEGVLEGVRRMARALPSPSEPRPLLRLGLSLTIAAAVCALMFALVRLASVPQPPSGPEPLASTSLPPTSDEVSTVAGTPDPFDIGTLVDTTDAGESSVIARPLPREPFKGQKRPPCTRYAEVELIGACWTPHELKAPCPDVLYEYQGKCYVPAFSAKPPPQSLGQ</sequence>
<dbReference type="EMBL" id="CP043494">
    <property type="protein sequence ID" value="WNG47389.1"/>
    <property type="molecule type" value="Genomic_DNA"/>
</dbReference>